<dbReference type="PANTHER" id="PTHR46638:SF1">
    <property type="entry name" value="CORRINOID ADENOSYLTRANSFERASE"/>
    <property type="match status" value="1"/>
</dbReference>
<evidence type="ECO:0000313" key="1">
    <source>
        <dbReference type="EMBL" id="ERJ96425.1"/>
    </source>
</evidence>
<keyword evidence="1" id="KW-0808">Transferase</keyword>
<keyword evidence="2" id="KW-1185">Reference proteome</keyword>
<dbReference type="RefSeq" id="WP_021682690.1">
    <property type="nucleotide sequence ID" value="NZ_KI260433.1"/>
</dbReference>
<dbReference type="eggNOG" id="COG2109">
    <property type="taxonomic scope" value="Bacteria"/>
</dbReference>
<dbReference type="EMBL" id="AWVF01000151">
    <property type="protein sequence ID" value="ERJ96425.1"/>
    <property type="molecule type" value="Genomic_DNA"/>
</dbReference>
<dbReference type="Pfam" id="PF02572">
    <property type="entry name" value="CobA_CobO_BtuR"/>
    <property type="match status" value="1"/>
</dbReference>
<dbReference type="GO" id="GO:0009236">
    <property type="term" value="P:cobalamin biosynthetic process"/>
    <property type="evidence" value="ECO:0007669"/>
    <property type="project" value="InterPro"/>
</dbReference>
<name>U2KWG3_9FIRM</name>
<dbReference type="PANTHER" id="PTHR46638">
    <property type="entry name" value="CORRINOID ADENOSYLTRANSFERASE"/>
    <property type="match status" value="1"/>
</dbReference>
<dbReference type="AlphaFoldDB" id="U2KWG3"/>
<dbReference type="PATRIC" id="fig|411473.3.peg.998"/>
<dbReference type="InterPro" id="IPR003724">
    <property type="entry name" value="CblAdoTrfase_CobA"/>
</dbReference>
<proteinExistence type="predicted"/>
<dbReference type="OrthoDB" id="9810309at2"/>
<comment type="caution">
    <text evidence="1">The sequence shown here is derived from an EMBL/GenBank/DDBJ whole genome shotgun (WGS) entry which is preliminary data.</text>
</comment>
<dbReference type="SUPFAM" id="SSF52540">
    <property type="entry name" value="P-loop containing nucleoside triphosphate hydrolases"/>
    <property type="match status" value="1"/>
</dbReference>
<dbReference type="Gene3D" id="3.40.50.300">
    <property type="entry name" value="P-loop containing nucleotide triphosphate hydrolases"/>
    <property type="match status" value="1"/>
</dbReference>
<dbReference type="InterPro" id="IPR027417">
    <property type="entry name" value="P-loop_NTPase"/>
</dbReference>
<evidence type="ECO:0000313" key="2">
    <source>
        <dbReference type="Proteomes" id="UP000016662"/>
    </source>
</evidence>
<dbReference type="HOGENOM" id="CLU_088595_2_0_9"/>
<dbReference type="GO" id="GO:0005524">
    <property type="term" value="F:ATP binding"/>
    <property type="evidence" value="ECO:0007669"/>
    <property type="project" value="InterPro"/>
</dbReference>
<reference evidence="1 2" key="1">
    <citation type="submission" date="2013-07" db="EMBL/GenBank/DDBJ databases">
        <authorList>
            <person name="Weinstock G."/>
            <person name="Sodergren E."/>
            <person name="Wylie T."/>
            <person name="Fulton L."/>
            <person name="Fulton R."/>
            <person name="Fronick C."/>
            <person name="O'Laughlin M."/>
            <person name="Godfrey J."/>
            <person name="Miner T."/>
            <person name="Herter B."/>
            <person name="Appelbaum E."/>
            <person name="Cordes M."/>
            <person name="Lek S."/>
            <person name="Wollam A."/>
            <person name="Pepin K.H."/>
            <person name="Palsikar V.B."/>
            <person name="Mitreva M."/>
            <person name="Wilson R.K."/>
        </authorList>
    </citation>
    <scope>NUCLEOTIDE SEQUENCE [LARGE SCALE GENOMIC DNA]</scope>
    <source>
        <strain evidence="1 2">ATCC 27760</strain>
    </source>
</reference>
<dbReference type="GO" id="GO:0008817">
    <property type="term" value="F:corrinoid adenosyltransferase activity"/>
    <property type="evidence" value="ECO:0007669"/>
    <property type="project" value="InterPro"/>
</dbReference>
<accession>U2KWG3</accession>
<dbReference type="PIRSF" id="PIRSF015617">
    <property type="entry name" value="Adensltrnsf_CobA"/>
    <property type="match status" value="1"/>
</dbReference>
<dbReference type="STRING" id="411473.RUMCAL_01227"/>
<gene>
    <name evidence="1" type="ORF">RUMCAL_01227</name>
</gene>
<sequence>MSGLVHLYCGDGKGKTTAAMGLAVRCAGWQERVLVVQLMKQDNSGERRILEQLPQVTLWETYPDAKFSFRMTPAEKAEAARWYTGQFRRITEAVQGGTYRMLILDELLSCISCGFLPEETVLAFLDSRPENLEVVMTGRNPSPALAERADYLTEMCLRKHPYEEGISARKGIEY</sequence>
<protein>
    <submittedName>
        <fullName evidence="1">Putative cob(I)yrinic acid a,c-diamide adenosyltransferase</fullName>
    </submittedName>
</protein>
<organism evidence="1 2">
    <name type="scientific">Ruminococcus callidus ATCC 27760</name>
    <dbReference type="NCBI Taxonomy" id="411473"/>
    <lineage>
        <taxon>Bacteria</taxon>
        <taxon>Bacillati</taxon>
        <taxon>Bacillota</taxon>
        <taxon>Clostridia</taxon>
        <taxon>Eubacteriales</taxon>
        <taxon>Oscillospiraceae</taxon>
        <taxon>Ruminococcus</taxon>
    </lineage>
</organism>
<dbReference type="Proteomes" id="UP000016662">
    <property type="component" value="Unassembled WGS sequence"/>
</dbReference>